<protein>
    <submittedName>
        <fullName evidence="1">Polyketide cyclase</fullName>
    </submittedName>
</protein>
<dbReference type="CDD" id="cd07821">
    <property type="entry name" value="PYR_PYL_RCAR_like"/>
    <property type="match status" value="1"/>
</dbReference>
<dbReference type="Pfam" id="PF10604">
    <property type="entry name" value="Polyketide_cyc2"/>
    <property type="match status" value="1"/>
</dbReference>
<keyword evidence="2" id="KW-1185">Reference proteome</keyword>
<name>A0A1X2EHV8_MYCSZ</name>
<dbReference type="Proteomes" id="UP000193317">
    <property type="component" value="Unassembled WGS sequence"/>
</dbReference>
<proteinExistence type="predicted"/>
<dbReference type="RefSeq" id="WP_085670992.1">
    <property type="nucleotide sequence ID" value="NZ_JACKRU010000473.1"/>
</dbReference>
<organism evidence="1 2">
    <name type="scientific">Mycobacterium szulgai</name>
    <dbReference type="NCBI Taxonomy" id="1787"/>
    <lineage>
        <taxon>Bacteria</taxon>
        <taxon>Bacillati</taxon>
        <taxon>Actinomycetota</taxon>
        <taxon>Actinomycetes</taxon>
        <taxon>Mycobacteriales</taxon>
        <taxon>Mycobacteriaceae</taxon>
        <taxon>Mycobacterium</taxon>
    </lineage>
</organism>
<evidence type="ECO:0000313" key="2">
    <source>
        <dbReference type="Proteomes" id="UP000193317"/>
    </source>
</evidence>
<comment type="caution">
    <text evidence="1">The sequence shown here is derived from an EMBL/GenBank/DDBJ whole genome shotgun (WGS) entry which is preliminary data.</text>
</comment>
<accession>A0A1X2EHV8</accession>
<dbReference type="EMBL" id="LQPW01000086">
    <property type="protein sequence ID" value="ORX02700.1"/>
    <property type="molecule type" value="Genomic_DNA"/>
</dbReference>
<dbReference type="InterPro" id="IPR023393">
    <property type="entry name" value="START-like_dom_sf"/>
</dbReference>
<sequence length="150" mass="16497">MVEIHLERTIAAPVEEVFDWLVDPVNLTAAPLVLKAAYAKDSSPPGAGAVREVTCVGPRFRERITAYDRPRSYSYLIVESFPPFNHQGGTLTFIPSGDGTRVEWQTEYTHPARAGGKLLEAVTRPLLRWSFLAILDGCAKALERTTAGGR</sequence>
<gene>
    <name evidence="1" type="ORF">AWC27_28485</name>
</gene>
<dbReference type="Gene3D" id="3.30.530.20">
    <property type="match status" value="1"/>
</dbReference>
<reference evidence="1 2" key="1">
    <citation type="submission" date="2016-01" db="EMBL/GenBank/DDBJ databases">
        <title>The new phylogeny of the genus Mycobacterium.</title>
        <authorList>
            <person name="Tarcisio F."/>
            <person name="Conor M."/>
            <person name="Antonella G."/>
            <person name="Elisabetta G."/>
            <person name="Giulia F.S."/>
            <person name="Sara T."/>
            <person name="Anna F."/>
            <person name="Clotilde B."/>
            <person name="Roberto B."/>
            <person name="Veronica D.S."/>
            <person name="Fabio R."/>
            <person name="Monica P."/>
            <person name="Olivier J."/>
            <person name="Enrico T."/>
            <person name="Nicola S."/>
        </authorList>
    </citation>
    <scope>NUCLEOTIDE SEQUENCE [LARGE SCALE GENOMIC DNA]</scope>
    <source>
        <strain evidence="1 2">DSM 44166</strain>
    </source>
</reference>
<dbReference type="OrthoDB" id="4545830at2"/>
<dbReference type="InterPro" id="IPR019587">
    <property type="entry name" value="Polyketide_cyclase/dehydratase"/>
</dbReference>
<dbReference type="SUPFAM" id="SSF55961">
    <property type="entry name" value="Bet v1-like"/>
    <property type="match status" value="1"/>
</dbReference>
<evidence type="ECO:0000313" key="1">
    <source>
        <dbReference type="EMBL" id="ORX02700.1"/>
    </source>
</evidence>
<dbReference type="AlphaFoldDB" id="A0A1X2EHV8"/>